<keyword evidence="2 3" id="KW-0560">Oxidoreductase</keyword>
<dbReference type="PRINTS" id="PR00081">
    <property type="entry name" value="GDHRDH"/>
</dbReference>
<dbReference type="PANTHER" id="PTHR42760:SF133">
    <property type="entry name" value="3-OXOACYL-[ACYL-CARRIER-PROTEIN] REDUCTASE"/>
    <property type="match status" value="1"/>
</dbReference>
<dbReference type="STRING" id="861266.ARTSIC4J27_2490"/>
<evidence type="ECO:0000256" key="1">
    <source>
        <dbReference type="ARBA" id="ARBA00006484"/>
    </source>
</evidence>
<organism evidence="3 4">
    <name type="scientific">Pseudarthrobacter siccitolerans</name>
    <dbReference type="NCBI Taxonomy" id="861266"/>
    <lineage>
        <taxon>Bacteria</taxon>
        <taxon>Bacillati</taxon>
        <taxon>Actinomycetota</taxon>
        <taxon>Actinomycetes</taxon>
        <taxon>Micrococcales</taxon>
        <taxon>Micrococcaceae</taxon>
        <taxon>Pseudarthrobacter</taxon>
    </lineage>
</organism>
<dbReference type="GO" id="GO:0047044">
    <property type="term" value="F:androstan-3-alpha,17-beta-diol dehydrogenase (NAD+) activity"/>
    <property type="evidence" value="ECO:0007669"/>
    <property type="project" value="UniProtKB-EC"/>
</dbReference>
<dbReference type="EC" id="1.1.1.53" evidence="3"/>
<dbReference type="Pfam" id="PF13561">
    <property type="entry name" value="adh_short_C2"/>
    <property type="match status" value="1"/>
</dbReference>
<dbReference type="PANTHER" id="PTHR42760">
    <property type="entry name" value="SHORT-CHAIN DEHYDROGENASES/REDUCTASES FAMILY MEMBER"/>
    <property type="match status" value="1"/>
</dbReference>
<keyword evidence="4" id="KW-1185">Reference proteome</keyword>
<gene>
    <name evidence="3" type="primary">fabG3</name>
    <name evidence="3" type="ORF">ARTSIC4J27_2490</name>
</gene>
<reference evidence="4" key="1">
    <citation type="journal article" date="2014" name="Genome Announc.">
        <title>Genome Sequence of Arthrobacter siccitolerans 4J27, a Xeroprotectant-Producing Desiccation-Tolerant Microorganism.</title>
        <authorList>
            <person name="Manzanera M."/>
            <person name="Santa-Cruz-Calvo L."/>
            <person name="Vilchez J.I."/>
            <person name="Garcia-Fontana C."/>
            <person name="Silva-Castro G.A."/>
            <person name="Calvo C."/>
            <person name="Gonzalez-Lopez J."/>
        </authorList>
    </citation>
    <scope>NUCLEOTIDE SEQUENCE [LARGE SCALE GENOMIC DNA]</scope>
    <source>
        <strain evidence="4">4J27</strain>
    </source>
</reference>
<dbReference type="AlphaFoldDB" id="A0A024H3T9"/>
<protein>
    <submittedName>
        <fullName evidence="3">3-alpha-(Or 20-beta)-hydroxysteroid dehydrogenase</fullName>
        <ecNumber evidence="3">1.1.1.53</ecNumber>
    </submittedName>
</protein>
<name>A0A024H3T9_9MICC</name>
<dbReference type="InterPro" id="IPR002347">
    <property type="entry name" value="SDR_fam"/>
</dbReference>
<dbReference type="Proteomes" id="UP000035722">
    <property type="component" value="Unassembled WGS sequence"/>
</dbReference>
<dbReference type="FunFam" id="3.40.50.720:FF:000084">
    <property type="entry name" value="Short-chain dehydrogenase reductase"/>
    <property type="match status" value="1"/>
</dbReference>
<dbReference type="InterPro" id="IPR036291">
    <property type="entry name" value="NAD(P)-bd_dom_sf"/>
</dbReference>
<accession>A0A024H3T9</accession>
<dbReference type="Gene3D" id="3.40.50.720">
    <property type="entry name" value="NAD(P)-binding Rossmann-like Domain"/>
    <property type="match status" value="1"/>
</dbReference>
<evidence type="ECO:0000313" key="3">
    <source>
        <dbReference type="EMBL" id="CCQ46527.1"/>
    </source>
</evidence>
<dbReference type="EMBL" id="CAQI01000044">
    <property type="protein sequence ID" value="CCQ46527.1"/>
    <property type="molecule type" value="Genomic_DNA"/>
</dbReference>
<dbReference type="PRINTS" id="PR00080">
    <property type="entry name" value="SDRFAMILY"/>
</dbReference>
<comment type="caution">
    <text evidence="3">The sequence shown here is derived from an EMBL/GenBank/DDBJ whole genome shotgun (WGS) entry which is preliminary data.</text>
</comment>
<proteinExistence type="inferred from homology"/>
<comment type="similarity">
    <text evidence="1">Belongs to the short-chain dehydrogenases/reductases (SDR) family.</text>
</comment>
<evidence type="ECO:0000256" key="2">
    <source>
        <dbReference type="ARBA" id="ARBA00023002"/>
    </source>
</evidence>
<dbReference type="SUPFAM" id="SSF51735">
    <property type="entry name" value="NAD(P)-binding Rossmann-fold domains"/>
    <property type="match status" value="1"/>
</dbReference>
<sequence length="247" mass="26183">MLDDLGQALASDLGENALYVHLDVTSEDDWNAAVATTIERFGPPTVLVNNAGITQHRTIDQMVKEDLLNILSVNVVGPWLGTKAVFDPMRRAGGGSIINIGSTNSGRGEAGGTGYTTSKHALAGLTKSSSIEFGPFGIRVNHVLPGGIKTPMSATSGSWYGAGVLDTNPIEWALPLRRWGRPEEIAYLVLFLASDESSYSTGSEFTADGGMTVDHPGRPARAWVEHREALLAEQNAAVALSGRPPSE</sequence>
<evidence type="ECO:0000313" key="4">
    <source>
        <dbReference type="Proteomes" id="UP000035722"/>
    </source>
</evidence>